<dbReference type="PANTHER" id="PTHR46683">
    <property type="entry name" value="OROTATE PHOSPHORIBOSYLTRANSFERASE 1-RELATED"/>
    <property type="match status" value="1"/>
</dbReference>
<comment type="pathway">
    <text evidence="2">Pyrimidine metabolism; UMP biosynthesis via de novo pathway; UMP from orotate: step 1/2.</text>
</comment>
<dbReference type="EMBL" id="JAACJN010000012">
    <property type="protein sequence ID" value="KAF5390939.1"/>
    <property type="molecule type" value="Genomic_DNA"/>
</dbReference>
<evidence type="ECO:0000313" key="10">
    <source>
        <dbReference type="EMBL" id="KAF5390939.1"/>
    </source>
</evidence>
<evidence type="ECO:0000256" key="5">
    <source>
        <dbReference type="ARBA" id="ARBA00011971"/>
    </source>
</evidence>
<comment type="caution">
    <text evidence="10">The sequence shown here is derived from an EMBL/GenBank/DDBJ whole genome shotgun (WGS) entry which is preliminary data.</text>
</comment>
<evidence type="ECO:0000256" key="6">
    <source>
        <dbReference type="ARBA" id="ARBA00022676"/>
    </source>
</evidence>
<organism evidence="10 11">
    <name type="scientific">Collybiopsis confluens</name>
    <dbReference type="NCBI Taxonomy" id="2823264"/>
    <lineage>
        <taxon>Eukaryota</taxon>
        <taxon>Fungi</taxon>
        <taxon>Dikarya</taxon>
        <taxon>Basidiomycota</taxon>
        <taxon>Agaricomycotina</taxon>
        <taxon>Agaricomycetes</taxon>
        <taxon>Agaricomycetidae</taxon>
        <taxon>Agaricales</taxon>
        <taxon>Marasmiineae</taxon>
        <taxon>Omphalotaceae</taxon>
        <taxon>Collybiopsis</taxon>
    </lineage>
</organism>
<keyword evidence="6" id="KW-0328">Glycosyltransferase</keyword>
<comment type="function">
    <text evidence="1">Catalyzes the transfer of a ribosyl phosphate group from 5-phosphoribose 1-diphosphate to orotate, leading to the formation of orotidine monophosphate (OMP).</text>
</comment>
<dbReference type="OrthoDB" id="5553476at2759"/>
<name>A0A8H5MEH1_9AGAR</name>
<dbReference type="UniPathway" id="UPA00070">
    <property type="reaction ID" value="UER00119"/>
</dbReference>
<dbReference type="CDD" id="cd06223">
    <property type="entry name" value="PRTases_typeI"/>
    <property type="match status" value="1"/>
</dbReference>
<dbReference type="HAMAP" id="MF_01208">
    <property type="entry name" value="PyrE"/>
    <property type="match status" value="1"/>
</dbReference>
<dbReference type="Pfam" id="PF00156">
    <property type="entry name" value="Pribosyltran"/>
    <property type="match status" value="1"/>
</dbReference>
<dbReference type="InterPro" id="IPR000836">
    <property type="entry name" value="PRTase_dom"/>
</dbReference>
<evidence type="ECO:0000259" key="9">
    <source>
        <dbReference type="Pfam" id="PF00156"/>
    </source>
</evidence>
<dbReference type="AlphaFoldDB" id="A0A8H5MEH1"/>
<evidence type="ECO:0000313" key="11">
    <source>
        <dbReference type="Proteomes" id="UP000518752"/>
    </source>
</evidence>
<keyword evidence="11" id="KW-1185">Reference proteome</keyword>
<dbReference type="InterPro" id="IPR023031">
    <property type="entry name" value="OPRT"/>
</dbReference>
<keyword evidence="7" id="KW-0808">Transferase</keyword>
<reference evidence="10 11" key="1">
    <citation type="journal article" date="2020" name="ISME J.">
        <title>Uncovering the hidden diversity of litter-decomposition mechanisms in mushroom-forming fungi.</title>
        <authorList>
            <person name="Floudas D."/>
            <person name="Bentzer J."/>
            <person name="Ahren D."/>
            <person name="Johansson T."/>
            <person name="Persson P."/>
            <person name="Tunlid A."/>
        </authorList>
    </citation>
    <scope>NUCLEOTIDE SEQUENCE [LARGE SCALE GENOMIC DNA]</scope>
    <source>
        <strain evidence="10 11">CBS 406.79</strain>
    </source>
</reference>
<dbReference type="EC" id="2.4.2.10" evidence="5"/>
<dbReference type="Gene3D" id="3.40.50.2020">
    <property type="match status" value="1"/>
</dbReference>
<dbReference type="GO" id="GO:0046132">
    <property type="term" value="P:pyrimidine ribonucleoside biosynthetic process"/>
    <property type="evidence" value="ECO:0007669"/>
    <property type="project" value="TreeGrafter"/>
</dbReference>
<evidence type="ECO:0000256" key="3">
    <source>
        <dbReference type="ARBA" id="ARBA00006340"/>
    </source>
</evidence>
<proteinExistence type="inferred from homology"/>
<sequence>MHRYLLVFRISPYFFNSGLLSSGSVLATLADAFASIIIAKSSSEASPIPEFDVLFGPAYKGIPFAAITALHLRTRHDITVDLSYARKEVKDHGEGGTLVGSPLKGKKVVILDDVMTAGTAIREAIRVVTNEGGEVIGVVQCLDREEVGKDGQSSTVTEVEAIVGKGRVKAILRLRDLISWLERKGTMRAELDSMRQYQTQYGLK</sequence>
<protein>
    <recommendedName>
        <fullName evidence="5">orotate phosphoribosyltransferase</fullName>
        <ecNumber evidence="5">2.4.2.10</ecNumber>
    </recommendedName>
</protein>
<evidence type="ECO:0000256" key="4">
    <source>
        <dbReference type="ARBA" id="ARBA00011738"/>
    </source>
</evidence>
<dbReference type="GO" id="GO:0005737">
    <property type="term" value="C:cytoplasm"/>
    <property type="evidence" value="ECO:0007669"/>
    <property type="project" value="TreeGrafter"/>
</dbReference>
<dbReference type="GO" id="GO:0006207">
    <property type="term" value="P:'de novo' pyrimidine nucleobase biosynthetic process"/>
    <property type="evidence" value="ECO:0007669"/>
    <property type="project" value="TreeGrafter"/>
</dbReference>
<evidence type="ECO:0000256" key="8">
    <source>
        <dbReference type="ARBA" id="ARBA00022975"/>
    </source>
</evidence>
<dbReference type="Proteomes" id="UP000518752">
    <property type="component" value="Unassembled WGS sequence"/>
</dbReference>
<evidence type="ECO:0000256" key="7">
    <source>
        <dbReference type="ARBA" id="ARBA00022679"/>
    </source>
</evidence>
<dbReference type="NCBIfam" id="TIGR00336">
    <property type="entry name" value="pyrE"/>
    <property type="match status" value="1"/>
</dbReference>
<dbReference type="PANTHER" id="PTHR46683:SF1">
    <property type="entry name" value="OROTATE PHOSPHORIBOSYLTRANSFERASE 1-RELATED"/>
    <property type="match status" value="1"/>
</dbReference>
<feature type="domain" description="Phosphoribosyltransferase" evidence="9">
    <location>
        <begin position="50"/>
        <end position="146"/>
    </location>
</feature>
<gene>
    <name evidence="10" type="ORF">D9757_003922</name>
</gene>
<dbReference type="GO" id="GO:0004588">
    <property type="term" value="F:orotate phosphoribosyltransferase activity"/>
    <property type="evidence" value="ECO:0007669"/>
    <property type="project" value="UniProtKB-EC"/>
</dbReference>
<comment type="similarity">
    <text evidence="3">Belongs to the purine/pyrimidine phosphoribosyltransferase family. PyrE subfamily.</text>
</comment>
<accession>A0A8H5MEH1</accession>
<keyword evidence="8" id="KW-0665">Pyrimidine biosynthesis</keyword>
<dbReference type="InterPro" id="IPR004467">
    <property type="entry name" value="Or_phspho_trans_dom"/>
</dbReference>
<evidence type="ECO:0000256" key="1">
    <source>
        <dbReference type="ARBA" id="ARBA00003769"/>
    </source>
</evidence>
<dbReference type="InterPro" id="IPR029057">
    <property type="entry name" value="PRTase-like"/>
</dbReference>
<comment type="subunit">
    <text evidence="4">Homodimer.</text>
</comment>
<evidence type="ECO:0000256" key="2">
    <source>
        <dbReference type="ARBA" id="ARBA00004889"/>
    </source>
</evidence>
<dbReference type="SUPFAM" id="SSF53271">
    <property type="entry name" value="PRTase-like"/>
    <property type="match status" value="1"/>
</dbReference>
<dbReference type="GO" id="GO:0044205">
    <property type="term" value="P:'de novo' UMP biosynthetic process"/>
    <property type="evidence" value="ECO:0007669"/>
    <property type="project" value="UniProtKB-UniPathway"/>
</dbReference>